<dbReference type="EMBL" id="JAAH01000002">
    <property type="protein sequence ID" value="KDE73678.1"/>
    <property type="molecule type" value="Genomic_DNA"/>
</dbReference>
<reference evidence="2 3" key="1">
    <citation type="submission" date="2014-01" db="EMBL/GenBank/DDBJ databases">
        <title>Comparative genomics of Fusobacterium necrophorum wild isolates.</title>
        <authorList>
            <person name="Kittichotirat W."/>
            <person name="Bumgarner R.E."/>
            <person name="Lawrence P."/>
        </authorList>
    </citation>
    <scope>NUCLEOTIDE SEQUENCE [LARGE SCALE GENOMIC DNA]</scope>
    <source>
        <strain evidence="2 3">DJ-2</strain>
    </source>
</reference>
<feature type="transmembrane region" description="Helical" evidence="1">
    <location>
        <begin position="12"/>
        <end position="29"/>
    </location>
</feature>
<evidence type="ECO:0000313" key="3">
    <source>
        <dbReference type="Proteomes" id="UP000027058"/>
    </source>
</evidence>
<evidence type="ECO:0000256" key="1">
    <source>
        <dbReference type="SAM" id="Phobius"/>
    </source>
</evidence>
<protein>
    <submittedName>
        <fullName evidence="2">Uncharacterized protein</fullName>
    </submittedName>
</protein>
<name>A0AB73C647_9FUSO</name>
<keyword evidence="1" id="KW-0812">Transmembrane</keyword>
<evidence type="ECO:0000313" key="2">
    <source>
        <dbReference type="EMBL" id="KDE73678.1"/>
    </source>
</evidence>
<sequence>METEFLKSFFFMKWKILGVFLMGILRSLYNRILHIKKKFDKIYIKR</sequence>
<accession>A0AB73C647</accession>
<comment type="caution">
    <text evidence="2">The sequence shown here is derived from an EMBL/GenBank/DDBJ whole genome shotgun (WGS) entry which is preliminary data.</text>
</comment>
<gene>
    <name evidence="2" type="ORF">FUSO8_00485</name>
</gene>
<keyword evidence="1" id="KW-1133">Transmembrane helix</keyword>
<dbReference type="AlphaFoldDB" id="A0AB73C647"/>
<keyword evidence="1" id="KW-0472">Membrane</keyword>
<dbReference type="Proteomes" id="UP000027058">
    <property type="component" value="Unassembled WGS sequence"/>
</dbReference>
<organism evidence="2 3">
    <name type="scientific">Fusobacterium necrophorum DJ-2</name>
    <dbReference type="NCBI Taxonomy" id="1441737"/>
    <lineage>
        <taxon>Bacteria</taxon>
        <taxon>Fusobacteriati</taxon>
        <taxon>Fusobacteriota</taxon>
        <taxon>Fusobacteriia</taxon>
        <taxon>Fusobacteriales</taxon>
        <taxon>Fusobacteriaceae</taxon>
        <taxon>Fusobacterium</taxon>
    </lineage>
</organism>
<proteinExistence type="predicted"/>